<gene>
    <name evidence="2" type="ORF">FXV83_14610</name>
</gene>
<feature type="signal peptide" evidence="1">
    <location>
        <begin position="1"/>
        <end position="24"/>
    </location>
</feature>
<keyword evidence="1" id="KW-0732">Signal</keyword>
<proteinExistence type="predicted"/>
<accession>A0A5S4YN98</accession>
<dbReference type="Proteomes" id="UP000324797">
    <property type="component" value="Unassembled WGS sequence"/>
</dbReference>
<protein>
    <recommendedName>
        <fullName evidence="4">PepSY domain-containing protein</fullName>
    </recommendedName>
</protein>
<feature type="chain" id="PRO_5024463956" description="PepSY domain-containing protein" evidence="1">
    <location>
        <begin position="25"/>
        <end position="77"/>
    </location>
</feature>
<evidence type="ECO:0008006" key="4">
    <source>
        <dbReference type="Google" id="ProtNLM"/>
    </source>
</evidence>
<dbReference type="AlphaFoldDB" id="A0A5S4YN98"/>
<keyword evidence="3" id="KW-1185">Reference proteome</keyword>
<name>A0A5S4YN98_9BRAD</name>
<dbReference type="EMBL" id="VSTH01000047">
    <property type="protein sequence ID" value="TYO65901.1"/>
    <property type="molecule type" value="Genomic_DNA"/>
</dbReference>
<evidence type="ECO:0000313" key="3">
    <source>
        <dbReference type="Proteomes" id="UP000324797"/>
    </source>
</evidence>
<evidence type="ECO:0000313" key="2">
    <source>
        <dbReference type="EMBL" id="TYO65901.1"/>
    </source>
</evidence>
<reference evidence="2 3" key="1">
    <citation type="submission" date="2019-08" db="EMBL/GenBank/DDBJ databases">
        <title>Bradyrhizobium hipponensis sp. nov., a rhizobium isolated from a Lupinus angustifolius root nodule in Tunisia.</title>
        <authorList>
            <person name="Off K."/>
            <person name="Rejili M."/>
            <person name="Mars M."/>
            <person name="Brachmann A."/>
            <person name="Marin M."/>
        </authorList>
    </citation>
    <scope>NUCLEOTIDE SEQUENCE [LARGE SCALE GENOMIC DNA]</scope>
    <source>
        <strain evidence="3">aSej3</strain>
    </source>
</reference>
<sequence>MRTGTTFRTVLLLAIAAGLSSAHALTQEELVARITAAGYSEVSDIKSTAEGTTAKAVKNGKEVRLVVDSSGQIKEQK</sequence>
<dbReference type="RefSeq" id="WP_148740027.1">
    <property type="nucleotide sequence ID" value="NZ_VSTH01000047.1"/>
</dbReference>
<organism evidence="2 3">
    <name type="scientific">Bradyrhizobium hipponense</name>
    <dbReference type="NCBI Taxonomy" id="2605638"/>
    <lineage>
        <taxon>Bacteria</taxon>
        <taxon>Pseudomonadati</taxon>
        <taxon>Pseudomonadota</taxon>
        <taxon>Alphaproteobacteria</taxon>
        <taxon>Hyphomicrobiales</taxon>
        <taxon>Nitrobacteraceae</taxon>
        <taxon>Bradyrhizobium</taxon>
    </lineage>
</organism>
<evidence type="ECO:0000256" key="1">
    <source>
        <dbReference type="SAM" id="SignalP"/>
    </source>
</evidence>
<comment type="caution">
    <text evidence="2">The sequence shown here is derived from an EMBL/GenBank/DDBJ whole genome shotgun (WGS) entry which is preliminary data.</text>
</comment>